<reference evidence="2" key="5">
    <citation type="journal article" date="2021" name="G3 (Bethesda)">
        <title>Aegilops tauschii genome assembly Aet v5.0 features greater sequence contiguity and improved annotation.</title>
        <authorList>
            <person name="Wang L."/>
            <person name="Zhu T."/>
            <person name="Rodriguez J.C."/>
            <person name="Deal K.R."/>
            <person name="Dubcovsky J."/>
            <person name="McGuire P.E."/>
            <person name="Lux T."/>
            <person name="Spannagl M."/>
            <person name="Mayer K.F.X."/>
            <person name="Baldrich P."/>
            <person name="Meyers B.C."/>
            <person name="Huo N."/>
            <person name="Gu Y.Q."/>
            <person name="Zhou H."/>
            <person name="Devos K.M."/>
            <person name="Bennetzen J.L."/>
            <person name="Unver T."/>
            <person name="Budak H."/>
            <person name="Gulick P.J."/>
            <person name="Galiba G."/>
            <person name="Kalapos B."/>
            <person name="Nelson D.R."/>
            <person name="Li P."/>
            <person name="You F.M."/>
            <person name="Luo M.C."/>
            <person name="Dvorak J."/>
        </authorList>
    </citation>
    <scope>NUCLEOTIDE SEQUENCE [LARGE SCALE GENOMIC DNA]</scope>
    <source>
        <strain evidence="2">cv. AL8/78</strain>
    </source>
</reference>
<proteinExistence type="predicted"/>
<evidence type="ECO:0000313" key="2">
    <source>
        <dbReference type="EnsemblPlants" id="AET3Gv20625500.4"/>
    </source>
</evidence>
<dbReference type="Proteomes" id="UP000015105">
    <property type="component" value="Chromosome 3D"/>
</dbReference>
<dbReference type="EnsemblPlants" id="AET3Gv20625500.4">
    <property type="protein sequence ID" value="AET3Gv20625500.4"/>
    <property type="gene ID" value="AET3Gv20625500"/>
</dbReference>
<reference evidence="2" key="4">
    <citation type="submission" date="2019-03" db="UniProtKB">
        <authorList>
            <consortium name="EnsemblPlants"/>
        </authorList>
    </citation>
    <scope>IDENTIFICATION</scope>
</reference>
<sequence length="160" mass="17712">MIPQPENCKLMNPSSNMSSMEEPLLPLFQRNQKYSSSKQDRSKSCDVPNRCAPSFHPDTNVKASLSTRNHPPATNENTDIVSTPTLQRVRSSPSIFTSIKEAPCAHELGKQSPSKKETELDTMNSMFCSLPSSQAIRSTLTYCVIRNVSNPGKVSYCNEA</sequence>
<name>A0A453FAD4_AEGTS</name>
<dbReference type="AlphaFoldDB" id="A0A453FAD4"/>
<feature type="region of interest" description="Disordered" evidence="1">
    <location>
        <begin position="1"/>
        <end position="87"/>
    </location>
</feature>
<organism evidence="2 3">
    <name type="scientific">Aegilops tauschii subsp. strangulata</name>
    <name type="common">Goatgrass</name>
    <dbReference type="NCBI Taxonomy" id="200361"/>
    <lineage>
        <taxon>Eukaryota</taxon>
        <taxon>Viridiplantae</taxon>
        <taxon>Streptophyta</taxon>
        <taxon>Embryophyta</taxon>
        <taxon>Tracheophyta</taxon>
        <taxon>Spermatophyta</taxon>
        <taxon>Magnoliopsida</taxon>
        <taxon>Liliopsida</taxon>
        <taxon>Poales</taxon>
        <taxon>Poaceae</taxon>
        <taxon>BOP clade</taxon>
        <taxon>Pooideae</taxon>
        <taxon>Triticodae</taxon>
        <taxon>Triticeae</taxon>
        <taxon>Triticinae</taxon>
        <taxon>Aegilops</taxon>
    </lineage>
</organism>
<feature type="compositionally biased region" description="Low complexity" evidence="1">
    <location>
        <begin position="10"/>
        <end position="25"/>
    </location>
</feature>
<reference evidence="3" key="1">
    <citation type="journal article" date="2014" name="Science">
        <title>Ancient hybridizations among the ancestral genomes of bread wheat.</title>
        <authorList>
            <consortium name="International Wheat Genome Sequencing Consortium,"/>
            <person name="Marcussen T."/>
            <person name="Sandve S.R."/>
            <person name="Heier L."/>
            <person name="Spannagl M."/>
            <person name="Pfeifer M."/>
            <person name="Jakobsen K.S."/>
            <person name="Wulff B.B."/>
            <person name="Steuernagel B."/>
            <person name="Mayer K.F."/>
            <person name="Olsen O.A."/>
        </authorList>
    </citation>
    <scope>NUCLEOTIDE SEQUENCE [LARGE SCALE GENOMIC DNA]</scope>
    <source>
        <strain evidence="3">cv. AL8/78</strain>
    </source>
</reference>
<dbReference type="Gramene" id="AET3Gv20625500.4">
    <property type="protein sequence ID" value="AET3Gv20625500.4"/>
    <property type="gene ID" value="AET3Gv20625500"/>
</dbReference>
<evidence type="ECO:0000313" key="3">
    <source>
        <dbReference type="Proteomes" id="UP000015105"/>
    </source>
</evidence>
<accession>A0A453FAD4</accession>
<protein>
    <submittedName>
        <fullName evidence="2">Uncharacterized protein</fullName>
    </submittedName>
</protein>
<evidence type="ECO:0000256" key="1">
    <source>
        <dbReference type="SAM" id="MobiDB-lite"/>
    </source>
</evidence>
<reference evidence="2" key="3">
    <citation type="journal article" date="2017" name="Nature">
        <title>Genome sequence of the progenitor of the wheat D genome Aegilops tauschii.</title>
        <authorList>
            <person name="Luo M.C."/>
            <person name="Gu Y.Q."/>
            <person name="Puiu D."/>
            <person name="Wang H."/>
            <person name="Twardziok S.O."/>
            <person name="Deal K.R."/>
            <person name="Huo N."/>
            <person name="Zhu T."/>
            <person name="Wang L."/>
            <person name="Wang Y."/>
            <person name="McGuire P.E."/>
            <person name="Liu S."/>
            <person name="Long H."/>
            <person name="Ramasamy R.K."/>
            <person name="Rodriguez J.C."/>
            <person name="Van S.L."/>
            <person name="Yuan L."/>
            <person name="Wang Z."/>
            <person name="Xia Z."/>
            <person name="Xiao L."/>
            <person name="Anderson O.D."/>
            <person name="Ouyang S."/>
            <person name="Liang Y."/>
            <person name="Zimin A.V."/>
            <person name="Pertea G."/>
            <person name="Qi P."/>
            <person name="Bennetzen J.L."/>
            <person name="Dai X."/>
            <person name="Dawson M.W."/>
            <person name="Muller H.G."/>
            <person name="Kugler K."/>
            <person name="Rivarola-Duarte L."/>
            <person name="Spannagl M."/>
            <person name="Mayer K.F.X."/>
            <person name="Lu F.H."/>
            <person name="Bevan M.W."/>
            <person name="Leroy P."/>
            <person name="Li P."/>
            <person name="You F.M."/>
            <person name="Sun Q."/>
            <person name="Liu Z."/>
            <person name="Lyons E."/>
            <person name="Wicker T."/>
            <person name="Salzberg S.L."/>
            <person name="Devos K.M."/>
            <person name="Dvorak J."/>
        </authorList>
    </citation>
    <scope>NUCLEOTIDE SEQUENCE [LARGE SCALE GENOMIC DNA]</scope>
    <source>
        <strain evidence="2">cv. AL8/78</strain>
    </source>
</reference>
<keyword evidence="3" id="KW-1185">Reference proteome</keyword>
<feature type="compositionally biased region" description="Polar residues" evidence="1">
    <location>
        <begin position="61"/>
        <end position="87"/>
    </location>
</feature>
<reference evidence="3" key="2">
    <citation type="journal article" date="2017" name="Nat. Plants">
        <title>The Aegilops tauschii genome reveals multiple impacts of transposons.</title>
        <authorList>
            <person name="Zhao G."/>
            <person name="Zou C."/>
            <person name="Li K."/>
            <person name="Wang K."/>
            <person name="Li T."/>
            <person name="Gao L."/>
            <person name="Zhang X."/>
            <person name="Wang H."/>
            <person name="Yang Z."/>
            <person name="Liu X."/>
            <person name="Jiang W."/>
            <person name="Mao L."/>
            <person name="Kong X."/>
            <person name="Jiao Y."/>
            <person name="Jia J."/>
        </authorList>
    </citation>
    <scope>NUCLEOTIDE SEQUENCE [LARGE SCALE GENOMIC DNA]</scope>
    <source>
        <strain evidence="3">cv. AL8/78</strain>
    </source>
</reference>